<keyword evidence="3 4" id="KW-0067">ATP-binding</keyword>
<dbReference type="GO" id="GO:0004674">
    <property type="term" value="F:protein serine/threonine kinase activity"/>
    <property type="evidence" value="ECO:0000318"/>
    <property type="project" value="GO_Central"/>
</dbReference>
<dbReference type="EMBL" id="DS113650">
    <property type="protein sequence ID" value="EAX99100.1"/>
    <property type="molecule type" value="Genomic_DNA"/>
</dbReference>
<dbReference type="GO" id="GO:0005737">
    <property type="term" value="C:cytoplasm"/>
    <property type="evidence" value="ECO:0000318"/>
    <property type="project" value="GO_Central"/>
</dbReference>
<dbReference type="EC" id="2.7.11.1" evidence="1"/>
<keyword evidence="5" id="KW-0723">Serine/threonine-protein kinase</keyword>
<accession>A2F7N1</accession>
<keyword evidence="2 4" id="KW-0547">Nucleotide-binding</keyword>
<dbReference type="VEuPathDB" id="TrichDB:TVAG_457910"/>
<dbReference type="PROSITE" id="PS00107">
    <property type="entry name" value="PROTEIN_KINASE_ATP"/>
    <property type="match status" value="1"/>
</dbReference>
<evidence type="ECO:0000256" key="3">
    <source>
        <dbReference type="ARBA" id="ARBA00022840"/>
    </source>
</evidence>
<dbReference type="GO" id="GO:0005524">
    <property type="term" value="F:ATP binding"/>
    <property type="evidence" value="ECO:0007669"/>
    <property type="project" value="UniProtKB-UniRule"/>
</dbReference>
<keyword evidence="7" id="KW-0808">Transferase</keyword>
<dbReference type="FunFam" id="1.10.510.10:FF:000886">
    <property type="entry name" value="CK1 family protein kinase"/>
    <property type="match status" value="1"/>
</dbReference>
<dbReference type="OrthoDB" id="5979581at2759"/>
<dbReference type="RefSeq" id="XP_001312030.1">
    <property type="nucleotide sequence ID" value="XM_001312029.1"/>
</dbReference>
<dbReference type="InterPro" id="IPR000719">
    <property type="entry name" value="Prot_kinase_dom"/>
</dbReference>
<dbReference type="SMR" id="A2F7N1"/>
<keyword evidence="7" id="KW-0418">Kinase</keyword>
<dbReference type="Gene3D" id="1.10.510.10">
    <property type="entry name" value="Transferase(Phosphotransferase) domain 1"/>
    <property type="match status" value="1"/>
</dbReference>
<dbReference type="Proteomes" id="UP000001542">
    <property type="component" value="Unassembled WGS sequence"/>
</dbReference>
<evidence type="ECO:0000256" key="1">
    <source>
        <dbReference type="ARBA" id="ARBA00012513"/>
    </source>
</evidence>
<evidence type="ECO:0000256" key="2">
    <source>
        <dbReference type="ARBA" id="ARBA00022741"/>
    </source>
</evidence>
<protein>
    <recommendedName>
        <fullName evidence="1">non-specific serine/threonine protein kinase</fullName>
        <ecNumber evidence="1">2.7.11.1</ecNumber>
    </recommendedName>
</protein>
<dbReference type="SMART" id="SM00220">
    <property type="entry name" value="S_TKc"/>
    <property type="match status" value="1"/>
</dbReference>
<evidence type="ECO:0000256" key="4">
    <source>
        <dbReference type="PROSITE-ProRule" id="PRU10141"/>
    </source>
</evidence>
<dbReference type="InterPro" id="IPR008271">
    <property type="entry name" value="Ser/Thr_kinase_AS"/>
</dbReference>
<dbReference type="KEGG" id="tva:4756905"/>
<dbReference type="GO" id="GO:0005634">
    <property type="term" value="C:nucleus"/>
    <property type="evidence" value="ECO:0000318"/>
    <property type="project" value="GO_Central"/>
</dbReference>
<dbReference type="InterPro" id="IPR050235">
    <property type="entry name" value="CK1_Ser-Thr_kinase"/>
</dbReference>
<dbReference type="PROSITE" id="PS50011">
    <property type="entry name" value="PROTEIN_KINASE_DOM"/>
    <property type="match status" value="1"/>
</dbReference>
<gene>
    <name evidence="7" type="ORF">TVAG_457910</name>
</gene>
<dbReference type="PANTHER" id="PTHR11909">
    <property type="entry name" value="CASEIN KINASE-RELATED"/>
    <property type="match status" value="1"/>
</dbReference>
<evidence type="ECO:0000259" key="6">
    <source>
        <dbReference type="PROSITE" id="PS50011"/>
    </source>
</evidence>
<feature type="binding site" evidence="4">
    <location>
        <position position="39"/>
    </location>
    <ligand>
        <name>ATP</name>
        <dbReference type="ChEBI" id="CHEBI:30616"/>
    </ligand>
</feature>
<name>A2F7N1_TRIV3</name>
<reference evidence="7" key="2">
    <citation type="journal article" date="2007" name="Science">
        <title>Draft genome sequence of the sexually transmitted pathogen Trichomonas vaginalis.</title>
        <authorList>
            <person name="Carlton J.M."/>
            <person name="Hirt R.P."/>
            <person name="Silva J.C."/>
            <person name="Delcher A.L."/>
            <person name="Schatz M."/>
            <person name="Zhao Q."/>
            <person name="Wortman J.R."/>
            <person name="Bidwell S.L."/>
            <person name="Alsmark U.C.M."/>
            <person name="Besteiro S."/>
            <person name="Sicheritz-Ponten T."/>
            <person name="Noel C.J."/>
            <person name="Dacks J.B."/>
            <person name="Foster P.G."/>
            <person name="Simillion C."/>
            <person name="Van de Peer Y."/>
            <person name="Miranda-Saavedra D."/>
            <person name="Barton G.J."/>
            <person name="Westrop G.D."/>
            <person name="Mueller S."/>
            <person name="Dessi D."/>
            <person name="Fiori P.L."/>
            <person name="Ren Q."/>
            <person name="Paulsen I."/>
            <person name="Zhang H."/>
            <person name="Bastida-Corcuera F.D."/>
            <person name="Simoes-Barbosa A."/>
            <person name="Brown M.T."/>
            <person name="Hayes R.D."/>
            <person name="Mukherjee M."/>
            <person name="Okumura C.Y."/>
            <person name="Schneider R."/>
            <person name="Smith A.J."/>
            <person name="Vanacova S."/>
            <person name="Villalvazo M."/>
            <person name="Haas B.J."/>
            <person name="Pertea M."/>
            <person name="Feldblyum T.V."/>
            <person name="Utterback T.R."/>
            <person name="Shu C.L."/>
            <person name="Osoegawa K."/>
            <person name="de Jong P.J."/>
            <person name="Hrdy I."/>
            <person name="Horvathova L."/>
            <person name="Zubacova Z."/>
            <person name="Dolezal P."/>
            <person name="Malik S.B."/>
            <person name="Logsdon J.M. Jr."/>
            <person name="Henze K."/>
            <person name="Gupta A."/>
            <person name="Wang C.C."/>
            <person name="Dunne R.L."/>
            <person name="Upcroft J.A."/>
            <person name="Upcroft P."/>
            <person name="White O."/>
            <person name="Salzberg S.L."/>
            <person name="Tang P."/>
            <person name="Chiu C.-H."/>
            <person name="Lee Y.-S."/>
            <person name="Embley T.M."/>
            <person name="Coombs G.H."/>
            <person name="Mottram J.C."/>
            <person name="Tachezy J."/>
            <person name="Fraser-Liggett C.M."/>
            <person name="Johnson P.J."/>
        </authorList>
    </citation>
    <scope>NUCLEOTIDE SEQUENCE [LARGE SCALE GENOMIC DNA]</scope>
    <source>
        <strain evidence="7">G3</strain>
    </source>
</reference>
<dbReference type="AlphaFoldDB" id="A2F7N1"/>
<organism evidence="7 8">
    <name type="scientific">Trichomonas vaginalis (strain ATCC PRA-98 / G3)</name>
    <dbReference type="NCBI Taxonomy" id="412133"/>
    <lineage>
        <taxon>Eukaryota</taxon>
        <taxon>Metamonada</taxon>
        <taxon>Parabasalia</taxon>
        <taxon>Trichomonadida</taxon>
        <taxon>Trichomonadidae</taxon>
        <taxon>Trichomonas</taxon>
    </lineage>
</organism>
<dbReference type="InParanoid" id="A2F7N1"/>
<feature type="domain" description="Protein kinase" evidence="6">
    <location>
        <begin position="10"/>
        <end position="272"/>
    </location>
</feature>
<dbReference type="STRING" id="5722.A2F7N1"/>
<dbReference type="PROSITE" id="PS00108">
    <property type="entry name" value="PROTEIN_KINASE_ST"/>
    <property type="match status" value="1"/>
</dbReference>
<dbReference type="OMA" id="KLPWRNM"/>
<evidence type="ECO:0000313" key="8">
    <source>
        <dbReference type="Proteomes" id="UP000001542"/>
    </source>
</evidence>
<reference evidence="7" key="1">
    <citation type="submission" date="2006-10" db="EMBL/GenBank/DDBJ databases">
        <authorList>
            <person name="Amadeo P."/>
            <person name="Zhao Q."/>
            <person name="Wortman J."/>
            <person name="Fraser-Liggett C."/>
            <person name="Carlton J."/>
        </authorList>
    </citation>
    <scope>NUCLEOTIDE SEQUENCE</scope>
    <source>
        <strain evidence="7">G3</strain>
    </source>
</reference>
<evidence type="ECO:0000256" key="5">
    <source>
        <dbReference type="RuleBase" id="RU000304"/>
    </source>
</evidence>
<dbReference type="VEuPathDB" id="TrichDB:TVAGG3_0909260"/>
<dbReference type="GO" id="GO:0007165">
    <property type="term" value="P:signal transduction"/>
    <property type="evidence" value="ECO:0000318"/>
    <property type="project" value="GO_Central"/>
</dbReference>
<proteinExistence type="inferred from homology"/>
<sequence length="367" mass="41997">MQTGDVIGRYTLGPQIGQGGFGNIFTARDTETGLIYALKNESYASERKSLSFEYKILRRIQGVDYFPKLFDYGETKNLSYVVMELIGPSISSILKSLPEKKFSLSTGIRTARHVLFAVQSLHNLGFIHRDIKPANVLVRIAHSPPICLLDFGLVRIFKDQKTGQHVPQRMKTGFRGTKTYASVNAHLQNDLSRRDDMISWFYFVLDILTPGLPWKNVSNAVDVAQMKAQFNVREFVQPIAPELADIWEILQPLKFEDEPPYQRITDILNDIMTKNNIREEDRWDWESFVAAYRDKLTNDFGVALRIDGGADTTPYYTELGVPPQIMQHIETRMTQRGGMHTPLLNRNRQHSAMQLSELDEKDSRCCC</sequence>
<dbReference type="eggNOG" id="KOG1164">
    <property type="taxonomic scope" value="Eukaryota"/>
</dbReference>
<dbReference type="InterPro" id="IPR011009">
    <property type="entry name" value="Kinase-like_dom_sf"/>
</dbReference>
<comment type="similarity">
    <text evidence="5">Belongs to the protein kinase superfamily.</text>
</comment>
<dbReference type="InterPro" id="IPR017441">
    <property type="entry name" value="Protein_kinase_ATP_BS"/>
</dbReference>
<keyword evidence="8" id="KW-1185">Reference proteome</keyword>
<evidence type="ECO:0000313" key="7">
    <source>
        <dbReference type="EMBL" id="EAX99100.1"/>
    </source>
</evidence>
<dbReference type="Pfam" id="PF00069">
    <property type="entry name" value="Pkinase"/>
    <property type="match status" value="1"/>
</dbReference>
<dbReference type="SUPFAM" id="SSF56112">
    <property type="entry name" value="Protein kinase-like (PK-like)"/>
    <property type="match status" value="1"/>
</dbReference>